<name>A8YA74_MICA7</name>
<dbReference type="AlphaFoldDB" id="A8YA74"/>
<proteinExistence type="predicted"/>
<sequence>MRTVTRLFQDKRIEPLLGEEIKTDYIIIDIIGRVMDDFRIVE</sequence>
<organism evidence="1">
    <name type="scientific">Microcystis aeruginosa (strain PCC 7806)</name>
    <dbReference type="NCBI Taxonomy" id="267872"/>
    <lineage>
        <taxon>Bacteria</taxon>
        <taxon>Bacillati</taxon>
        <taxon>Cyanobacteriota</taxon>
        <taxon>Cyanophyceae</taxon>
        <taxon>Oscillatoriophycideae</taxon>
        <taxon>Chroococcales</taxon>
        <taxon>Microcystaceae</taxon>
        <taxon>Microcystis</taxon>
    </lineage>
</organism>
<dbReference type="EMBL" id="AM778877">
    <property type="protein sequence ID" value="CAO86345.1"/>
    <property type="molecule type" value="Genomic_DNA"/>
</dbReference>
<reference evidence="1" key="1">
    <citation type="submission" date="2007-08" db="EMBL/GenBank/DDBJ databases">
        <authorList>
            <person name="Frangeul L."/>
        </authorList>
    </citation>
    <scope>NUCLEOTIDE SEQUENCE</scope>
    <source>
        <strain evidence="1">PCC 7806</strain>
    </source>
</reference>
<accession>A8YA74</accession>
<evidence type="ECO:0000313" key="1">
    <source>
        <dbReference type="EMBL" id="CAO86345.1"/>
    </source>
</evidence>
<gene>
    <name evidence="1" type="ORF">IPF_4837</name>
</gene>
<protein>
    <submittedName>
        <fullName evidence="1">Similar to tr|Q4CAH9|Q4CAH9_CROWT Hypothetical protein</fullName>
    </submittedName>
</protein>